<dbReference type="EMBL" id="ASWA01000002">
    <property type="protein sequence ID" value="EOT69703.1"/>
    <property type="molecule type" value="Genomic_DNA"/>
</dbReference>
<accession>A0ABN0LS54</accession>
<dbReference type="Proteomes" id="UP000014148">
    <property type="component" value="Unassembled WGS sequence"/>
</dbReference>
<keyword evidence="2" id="KW-1185">Reference proteome</keyword>
<sequence>MDVLDERLVPLTTPITYELFKDAVRKMNSKYKGAYKVPTLGGLQEITDIT</sequence>
<organism evidence="1 2">
    <name type="scientific">Enterococcus malodoratus ATCC 43197</name>
    <dbReference type="NCBI Taxonomy" id="1158601"/>
    <lineage>
        <taxon>Bacteria</taxon>
        <taxon>Bacillati</taxon>
        <taxon>Bacillota</taxon>
        <taxon>Bacilli</taxon>
        <taxon>Lactobacillales</taxon>
        <taxon>Enterococcaceae</taxon>
        <taxon>Enterococcus</taxon>
    </lineage>
</organism>
<name>A0ABN0LS54_9ENTE</name>
<proteinExistence type="predicted"/>
<comment type="caution">
    <text evidence="1">The sequence shown here is derived from an EMBL/GenBank/DDBJ whole genome shotgun (WGS) entry which is preliminary data.</text>
</comment>
<protein>
    <submittedName>
        <fullName evidence="1">Uncharacterized protein</fullName>
    </submittedName>
</protein>
<gene>
    <name evidence="1" type="ORF">I585_01170</name>
</gene>
<evidence type="ECO:0000313" key="1">
    <source>
        <dbReference type="EMBL" id="EOT69703.1"/>
    </source>
</evidence>
<reference evidence="1 2" key="1">
    <citation type="submission" date="2013-03" db="EMBL/GenBank/DDBJ databases">
        <title>The Genome Sequence of Enterococcus malodoratus ATCC_43197 (PacBio/Illumina hybrid assembly).</title>
        <authorList>
            <consortium name="The Broad Institute Genomics Platform"/>
            <consortium name="The Broad Institute Genome Sequencing Center for Infectious Disease"/>
            <person name="Earl A."/>
            <person name="Russ C."/>
            <person name="Gilmore M."/>
            <person name="Surin D."/>
            <person name="Walker B."/>
            <person name="Young S."/>
            <person name="Zeng Q."/>
            <person name="Gargeya S."/>
            <person name="Fitzgerald M."/>
            <person name="Haas B."/>
            <person name="Abouelleil A."/>
            <person name="Allen A.W."/>
            <person name="Alvarado L."/>
            <person name="Arachchi H.M."/>
            <person name="Berlin A.M."/>
            <person name="Chapman S.B."/>
            <person name="Gainer-Dewar J."/>
            <person name="Goldberg J."/>
            <person name="Griggs A."/>
            <person name="Gujja S."/>
            <person name="Hansen M."/>
            <person name="Howarth C."/>
            <person name="Imamovic A."/>
            <person name="Ireland A."/>
            <person name="Larimer J."/>
            <person name="McCowan C."/>
            <person name="Murphy C."/>
            <person name="Pearson M."/>
            <person name="Poon T.W."/>
            <person name="Priest M."/>
            <person name="Roberts A."/>
            <person name="Saif S."/>
            <person name="Shea T."/>
            <person name="Sisk P."/>
            <person name="Sykes S."/>
            <person name="Wortman J."/>
            <person name="Nusbaum C."/>
            <person name="Birren B."/>
        </authorList>
    </citation>
    <scope>NUCLEOTIDE SEQUENCE [LARGE SCALE GENOMIC DNA]</scope>
    <source>
        <strain evidence="1 2">ATCC 43197</strain>
    </source>
</reference>
<evidence type="ECO:0000313" key="2">
    <source>
        <dbReference type="Proteomes" id="UP000014148"/>
    </source>
</evidence>